<keyword evidence="7 9" id="KW-1133">Transmembrane helix</keyword>
<feature type="transmembrane region" description="Helical" evidence="9">
    <location>
        <begin position="291"/>
        <end position="312"/>
    </location>
</feature>
<dbReference type="RefSeq" id="WP_171836063.1">
    <property type="nucleotide sequence ID" value="NZ_CP053708.1"/>
</dbReference>
<dbReference type="InterPro" id="IPR029044">
    <property type="entry name" value="Nucleotide-diphossugar_trans"/>
</dbReference>
<dbReference type="AlphaFoldDB" id="A0A6M8H943"/>
<keyword evidence="5 10" id="KW-0808">Transferase</keyword>
<evidence type="ECO:0000256" key="7">
    <source>
        <dbReference type="ARBA" id="ARBA00022989"/>
    </source>
</evidence>
<dbReference type="Pfam" id="PF13506">
    <property type="entry name" value="Glyco_transf_21"/>
    <property type="match status" value="1"/>
</dbReference>
<dbReference type="PANTHER" id="PTHR12726">
    <property type="entry name" value="CERAMIDE GLUCOSYLTRANSFERASE"/>
    <property type="match status" value="1"/>
</dbReference>
<protein>
    <submittedName>
        <fullName evidence="10">Glycosyltransferase</fullName>
    </submittedName>
</protein>
<dbReference type="PANTHER" id="PTHR12726:SF0">
    <property type="entry name" value="CERAMIDE GLUCOSYLTRANSFERASE"/>
    <property type="match status" value="1"/>
</dbReference>
<dbReference type="InterPro" id="IPR025993">
    <property type="entry name" value="Ceramide_glucosylTrfase"/>
</dbReference>
<evidence type="ECO:0000256" key="6">
    <source>
        <dbReference type="ARBA" id="ARBA00022692"/>
    </source>
</evidence>
<evidence type="ECO:0000313" key="11">
    <source>
        <dbReference type="Proteomes" id="UP000500767"/>
    </source>
</evidence>
<keyword evidence="8 9" id="KW-0472">Membrane</keyword>
<dbReference type="CDD" id="cd02520">
    <property type="entry name" value="Glucosylceramide_synthase"/>
    <property type="match status" value="1"/>
</dbReference>
<dbReference type="GO" id="GO:0008120">
    <property type="term" value="F:ceramide glucosyltransferase activity"/>
    <property type="evidence" value="ECO:0007669"/>
    <property type="project" value="TreeGrafter"/>
</dbReference>
<reference evidence="10 11" key="1">
    <citation type="journal article" date="2014" name="World J. Microbiol. Biotechnol.">
        <title>Biodiversity and physiological characteristics of Antarctic and Arctic lichens-associated bacteria.</title>
        <authorList>
            <person name="Lee Y.M."/>
            <person name="Kim E.H."/>
            <person name="Lee H.K."/>
            <person name="Hong S.G."/>
        </authorList>
    </citation>
    <scope>NUCLEOTIDE SEQUENCE [LARGE SCALE GENOMIC DNA]</scope>
    <source>
        <strain evidence="10 11">PAMC 26569</strain>
    </source>
</reference>
<sequence length="405" mass="43273">MMLQHNPLAVMSVAADFVAALGCVQAAVGAVLLHRFGTNRRGSVAVPARLTPLPAVTVLKPLCGDEPLLEDALASFCLQDYPDMQIVFGVQSRGDSAIPVVRRLQARFPLLDLRLVVDPTPHGDNYKVANLINMLPSARHDVLVISDSDIHAGPSYLRHVVAALAEPGVGLVTTLYGGRTASPTLARRLAAGQINHSFLPGVLMSRLLGRQDCLGSTMALDRYTLEAIGGLPALSPHIADDSALGQLVRANGQSIAIANAMTMTTTAEVGFSDLFAHELRWGRTVRSVEPLGYALSAIQLPLFWATLAVVLLPESVSAWLALAFVWMVRFLSAALIDRALGQAATLPIMLLPVRDWLSAVVMLGSFTGRRVAWRGQTMRLPDQAVVTTVHSRMAPALAPVIDAGD</sequence>
<evidence type="ECO:0000256" key="5">
    <source>
        <dbReference type="ARBA" id="ARBA00022679"/>
    </source>
</evidence>
<evidence type="ECO:0000256" key="9">
    <source>
        <dbReference type="SAM" id="Phobius"/>
    </source>
</evidence>
<dbReference type="GO" id="GO:0016020">
    <property type="term" value="C:membrane"/>
    <property type="evidence" value="ECO:0007669"/>
    <property type="project" value="UniProtKB-SubCell"/>
</dbReference>
<dbReference type="Gene3D" id="3.90.550.10">
    <property type="entry name" value="Spore Coat Polysaccharide Biosynthesis Protein SpsA, Chain A"/>
    <property type="match status" value="1"/>
</dbReference>
<dbReference type="KEGG" id="lck:HN018_02130"/>
<comment type="pathway">
    <text evidence="2">Lipid metabolism; sphingolipid metabolism.</text>
</comment>
<comment type="subcellular location">
    <subcellularLocation>
        <location evidence="1">Membrane</location>
        <topology evidence="1">Multi-pass membrane protein</topology>
    </subcellularLocation>
</comment>
<keyword evidence="6 9" id="KW-0812">Transmembrane</keyword>
<keyword evidence="11" id="KW-1185">Reference proteome</keyword>
<evidence type="ECO:0000256" key="1">
    <source>
        <dbReference type="ARBA" id="ARBA00004141"/>
    </source>
</evidence>
<name>A0A6M8H943_9PROT</name>
<dbReference type="GO" id="GO:0006679">
    <property type="term" value="P:glucosylceramide biosynthetic process"/>
    <property type="evidence" value="ECO:0007669"/>
    <property type="project" value="TreeGrafter"/>
</dbReference>
<evidence type="ECO:0000256" key="8">
    <source>
        <dbReference type="ARBA" id="ARBA00023136"/>
    </source>
</evidence>
<gene>
    <name evidence="10" type="ORF">HN018_02130</name>
</gene>
<evidence type="ECO:0000313" key="10">
    <source>
        <dbReference type="EMBL" id="QKE89003.1"/>
    </source>
</evidence>
<dbReference type="SUPFAM" id="SSF53448">
    <property type="entry name" value="Nucleotide-diphospho-sugar transferases"/>
    <property type="match status" value="1"/>
</dbReference>
<dbReference type="EMBL" id="CP053708">
    <property type="protein sequence ID" value="QKE89003.1"/>
    <property type="molecule type" value="Genomic_DNA"/>
</dbReference>
<keyword evidence="4" id="KW-0328">Glycosyltransferase</keyword>
<proteinExistence type="predicted"/>
<evidence type="ECO:0000256" key="3">
    <source>
        <dbReference type="ARBA" id="ARBA00004991"/>
    </source>
</evidence>
<evidence type="ECO:0000256" key="4">
    <source>
        <dbReference type="ARBA" id="ARBA00022676"/>
    </source>
</evidence>
<accession>A0A6M8H943</accession>
<organism evidence="10 11">
    <name type="scientific">Lichenicola cladoniae</name>
    <dbReference type="NCBI Taxonomy" id="1484109"/>
    <lineage>
        <taxon>Bacteria</taxon>
        <taxon>Pseudomonadati</taxon>
        <taxon>Pseudomonadota</taxon>
        <taxon>Alphaproteobacteria</taxon>
        <taxon>Acetobacterales</taxon>
        <taxon>Acetobacteraceae</taxon>
        <taxon>Lichenicola</taxon>
    </lineage>
</organism>
<dbReference type="Proteomes" id="UP000500767">
    <property type="component" value="Chromosome"/>
</dbReference>
<dbReference type="InterPro" id="IPR017835">
    <property type="entry name" value="Hopen-assoc_HpnI"/>
</dbReference>
<evidence type="ECO:0000256" key="2">
    <source>
        <dbReference type="ARBA" id="ARBA00004760"/>
    </source>
</evidence>
<dbReference type="NCBIfam" id="TIGR03472">
    <property type="entry name" value="HpnI"/>
    <property type="match status" value="1"/>
</dbReference>
<comment type="pathway">
    <text evidence="3">Sphingolipid metabolism.</text>
</comment>
<feature type="transmembrane region" description="Helical" evidence="9">
    <location>
        <begin position="319"/>
        <end position="336"/>
    </location>
</feature>